<proteinExistence type="predicted"/>
<reference evidence="1" key="1">
    <citation type="submission" date="2014-11" db="EMBL/GenBank/DDBJ databases">
        <authorList>
            <person name="Amaro Gonzalez C."/>
        </authorList>
    </citation>
    <scope>NUCLEOTIDE SEQUENCE</scope>
</reference>
<dbReference type="AlphaFoldDB" id="A0A0E9XXW7"/>
<dbReference type="EMBL" id="GBXM01001083">
    <property type="protein sequence ID" value="JAI07495.1"/>
    <property type="molecule type" value="Transcribed_RNA"/>
</dbReference>
<organism evidence="1">
    <name type="scientific">Anguilla anguilla</name>
    <name type="common">European freshwater eel</name>
    <name type="synonym">Muraena anguilla</name>
    <dbReference type="NCBI Taxonomy" id="7936"/>
    <lineage>
        <taxon>Eukaryota</taxon>
        <taxon>Metazoa</taxon>
        <taxon>Chordata</taxon>
        <taxon>Craniata</taxon>
        <taxon>Vertebrata</taxon>
        <taxon>Euteleostomi</taxon>
        <taxon>Actinopterygii</taxon>
        <taxon>Neopterygii</taxon>
        <taxon>Teleostei</taxon>
        <taxon>Anguilliformes</taxon>
        <taxon>Anguillidae</taxon>
        <taxon>Anguilla</taxon>
    </lineage>
</organism>
<accession>A0A0E9XXW7</accession>
<name>A0A0E9XXW7_ANGAN</name>
<evidence type="ECO:0000313" key="1">
    <source>
        <dbReference type="EMBL" id="JAI07495.1"/>
    </source>
</evidence>
<reference evidence="1" key="2">
    <citation type="journal article" date="2015" name="Fish Shellfish Immunol.">
        <title>Early steps in the European eel (Anguilla anguilla)-Vibrio vulnificus interaction in the gills: Role of the RtxA13 toxin.</title>
        <authorList>
            <person name="Callol A."/>
            <person name="Pajuelo D."/>
            <person name="Ebbesson L."/>
            <person name="Teles M."/>
            <person name="MacKenzie S."/>
            <person name="Amaro C."/>
        </authorList>
    </citation>
    <scope>NUCLEOTIDE SEQUENCE</scope>
</reference>
<sequence length="30" mass="3599">MIGLISNYILCNFSYISSTFPKLFKKYYFP</sequence>
<protein>
    <submittedName>
        <fullName evidence="1">Uncharacterized protein</fullName>
    </submittedName>
</protein>